<accession>A0A1H6QSN1</accession>
<evidence type="ECO:0000313" key="2">
    <source>
        <dbReference type="Proteomes" id="UP000198866"/>
    </source>
</evidence>
<evidence type="ECO:0000313" key="1">
    <source>
        <dbReference type="EMBL" id="SEI42265.1"/>
    </source>
</evidence>
<dbReference type="AlphaFoldDB" id="A0A1H6QSN1"/>
<organism evidence="1 2">
    <name type="scientific">Paraburkholderia diazotrophica</name>
    <dbReference type="NCBI Taxonomy" id="667676"/>
    <lineage>
        <taxon>Bacteria</taxon>
        <taxon>Pseudomonadati</taxon>
        <taxon>Pseudomonadota</taxon>
        <taxon>Betaproteobacteria</taxon>
        <taxon>Burkholderiales</taxon>
        <taxon>Burkholderiaceae</taxon>
        <taxon>Paraburkholderia</taxon>
    </lineage>
</organism>
<protein>
    <submittedName>
        <fullName evidence="1">Uncharacterized protein</fullName>
    </submittedName>
</protein>
<dbReference type="STRING" id="667676.SAMN05192539_1001304"/>
<dbReference type="EMBL" id="FNYE01000001">
    <property type="protein sequence ID" value="SEI42265.1"/>
    <property type="molecule type" value="Genomic_DNA"/>
</dbReference>
<reference evidence="2" key="1">
    <citation type="submission" date="2016-10" db="EMBL/GenBank/DDBJ databases">
        <authorList>
            <person name="Varghese N."/>
            <person name="Submissions S."/>
        </authorList>
    </citation>
    <scope>NUCLEOTIDE SEQUENCE [LARGE SCALE GENOMIC DNA]</scope>
    <source>
        <strain evidence="2">LMG 26031</strain>
    </source>
</reference>
<keyword evidence="2" id="KW-1185">Reference proteome</keyword>
<name>A0A1H6QSN1_9BURK</name>
<gene>
    <name evidence="1" type="ORF">SAMN05192539_1001304</name>
</gene>
<dbReference type="RefSeq" id="WP_245763090.1">
    <property type="nucleotide sequence ID" value="NZ_FNYE01000001.1"/>
</dbReference>
<proteinExistence type="predicted"/>
<sequence length="93" mass="10412">MSTTMRAKLQVSMVQENFGWAPEGQPKEKSTETLTMHAVCKATPYDETGLDEDNTFAKYSPGATLQIHIANPALWGKFKHGDKFYVDFTPAEK</sequence>
<dbReference type="Proteomes" id="UP000198866">
    <property type="component" value="Unassembled WGS sequence"/>
</dbReference>